<comment type="subcellular location">
    <subcellularLocation>
        <location evidence="1">Membrane</location>
        <topology evidence="1">Multi-pass membrane protein</topology>
    </subcellularLocation>
</comment>
<evidence type="ECO:0000256" key="7">
    <source>
        <dbReference type="SAM" id="MobiDB-lite"/>
    </source>
</evidence>
<feature type="transmembrane region" description="Helical" evidence="8">
    <location>
        <begin position="755"/>
        <end position="773"/>
    </location>
</feature>
<evidence type="ECO:0000256" key="3">
    <source>
        <dbReference type="ARBA" id="ARBA00022692"/>
    </source>
</evidence>
<dbReference type="PANTHER" id="PTHR23302">
    <property type="entry name" value="TRANSMEMBRANE CHANNEL-RELATED"/>
    <property type="match status" value="1"/>
</dbReference>
<dbReference type="OrthoDB" id="1936208at2759"/>
<feature type="compositionally biased region" description="Basic and acidic residues" evidence="7">
    <location>
        <begin position="217"/>
        <end position="227"/>
    </location>
</feature>
<evidence type="ECO:0000256" key="4">
    <source>
        <dbReference type="ARBA" id="ARBA00022989"/>
    </source>
</evidence>
<reference evidence="11" key="2">
    <citation type="submission" date="2009-11" db="EMBL/GenBank/DDBJ databases">
        <title>The Genome Sequence of Allomyces macrogynus strain ATCC 38327.</title>
        <authorList>
            <consortium name="The Broad Institute Genome Sequencing Platform"/>
            <person name="Russ C."/>
            <person name="Cuomo C."/>
            <person name="Shea T."/>
            <person name="Young S.K."/>
            <person name="Zeng Q."/>
            <person name="Koehrsen M."/>
            <person name="Haas B."/>
            <person name="Borodovsky M."/>
            <person name="Guigo R."/>
            <person name="Alvarado L."/>
            <person name="Berlin A."/>
            <person name="Borenstein D."/>
            <person name="Chen Z."/>
            <person name="Engels R."/>
            <person name="Freedman E."/>
            <person name="Gellesch M."/>
            <person name="Goldberg J."/>
            <person name="Griggs A."/>
            <person name="Gujja S."/>
            <person name="Heiman D."/>
            <person name="Hepburn T."/>
            <person name="Howarth C."/>
            <person name="Jen D."/>
            <person name="Larson L."/>
            <person name="Lewis B."/>
            <person name="Mehta T."/>
            <person name="Park D."/>
            <person name="Pearson M."/>
            <person name="Roberts A."/>
            <person name="Saif S."/>
            <person name="Shenoy N."/>
            <person name="Sisk P."/>
            <person name="Stolte C."/>
            <person name="Sykes S."/>
            <person name="Walk T."/>
            <person name="White J."/>
            <person name="Yandava C."/>
            <person name="Burger G."/>
            <person name="Gray M.W."/>
            <person name="Holland P.W.H."/>
            <person name="King N."/>
            <person name="Lang F.B.F."/>
            <person name="Roger A.J."/>
            <person name="Ruiz-Trillo I."/>
            <person name="Lander E."/>
            <person name="Nusbaum C."/>
        </authorList>
    </citation>
    <scope>NUCLEOTIDE SEQUENCE [LARGE SCALE GENOMIC DNA]</scope>
    <source>
        <strain evidence="11">ATCC 38327</strain>
    </source>
</reference>
<feature type="transmembrane region" description="Helical" evidence="8">
    <location>
        <begin position="1036"/>
        <end position="1062"/>
    </location>
</feature>
<feature type="coiled-coil region" evidence="6">
    <location>
        <begin position="1181"/>
        <end position="1208"/>
    </location>
</feature>
<gene>
    <name evidence="10" type="ORF">AMAG_13407</name>
</gene>
<feature type="compositionally biased region" description="Polar residues" evidence="7">
    <location>
        <begin position="147"/>
        <end position="159"/>
    </location>
</feature>
<feature type="compositionally biased region" description="Low complexity" evidence="7">
    <location>
        <begin position="415"/>
        <end position="427"/>
    </location>
</feature>
<evidence type="ECO:0000256" key="1">
    <source>
        <dbReference type="ARBA" id="ARBA00004141"/>
    </source>
</evidence>
<accession>A0A0L0T213</accession>
<feature type="compositionally biased region" description="Basic and acidic residues" evidence="7">
    <location>
        <begin position="526"/>
        <end position="537"/>
    </location>
</feature>
<keyword evidence="4 8" id="KW-1133">Transmembrane helix</keyword>
<evidence type="ECO:0000256" key="2">
    <source>
        <dbReference type="ARBA" id="ARBA00006510"/>
    </source>
</evidence>
<feature type="transmembrane region" description="Helical" evidence="8">
    <location>
        <begin position="856"/>
        <end position="874"/>
    </location>
</feature>
<feature type="region of interest" description="Disordered" evidence="7">
    <location>
        <begin position="485"/>
        <end position="543"/>
    </location>
</feature>
<feature type="transmembrane region" description="Helical" evidence="8">
    <location>
        <begin position="713"/>
        <end position="735"/>
    </location>
</feature>
<keyword evidence="5 8" id="KW-0472">Membrane</keyword>
<reference evidence="10 11" key="1">
    <citation type="submission" date="2009-11" db="EMBL/GenBank/DDBJ databases">
        <title>Annotation of Allomyces macrogynus ATCC 38327.</title>
        <authorList>
            <consortium name="The Broad Institute Genome Sequencing Platform"/>
            <person name="Russ C."/>
            <person name="Cuomo C."/>
            <person name="Burger G."/>
            <person name="Gray M.W."/>
            <person name="Holland P.W.H."/>
            <person name="King N."/>
            <person name="Lang F.B.F."/>
            <person name="Roger A.J."/>
            <person name="Ruiz-Trillo I."/>
            <person name="Young S.K."/>
            <person name="Zeng Q."/>
            <person name="Gargeya S."/>
            <person name="Fitzgerald M."/>
            <person name="Haas B."/>
            <person name="Abouelleil A."/>
            <person name="Alvarado L."/>
            <person name="Arachchi H.M."/>
            <person name="Berlin A."/>
            <person name="Chapman S.B."/>
            <person name="Gearin G."/>
            <person name="Goldberg J."/>
            <person name="Griggs A."/>
            <person name="Gujja S."/>
            <person name="Hansen M."/>
            <person name="Heiman D."/>
            <person name="Howarth C."/>
            <person name="Larimer J."/>
            <person name="Lui A."/>
            <person name="MacDonald P.J.P."/>
            <person name="McCowen C."/>
            <person name="Montmayeur A."/>
            <person name="Murphy C."/>
            <person name="Neiman D."/>
            <person name="Pearson M."/>
            <person name="Priest M."/>
            <person name="Roberts A."/>
            <person name="Saif S."/>
            <person name="Shea T."/>
            <person name="Sisk P."/>
            <person name="Stolte C."/>
            <person name="Sykes S."/>
            <person name="Wortman J."/>
            <person name="Nusbaum C."/>
            <person name="Birren B."/>
        </authorList>
    </citation>
    <scope>NUCLEOTIDE SEQUENCE [LARGE SCALE GENOMIC DNA]</scope>
    <source>
        <strain evidence="10 11">ATCC 38327</strain>
    </source>
</reference>
<proteinExistence type="inferred from homology"/>
<evidence type="ECO:0000256" key="5">
    <source>
        <dbReference type="ARBA" id="ARBA00023136"/>
    </source>
</evidence>
<feature type="compositionally biased region" description="Polar residues" evidence="7">
    <location>
        <begin position="257"/>
        <end position="277"/>
    </location>
</feature>
<organism evidence="10 11">
    <name type="scientific">Allomyces macrogynus (strain ATCC 38327)</name>
    <name type="common">Allomyces javanicus var. macrogynus</name>
    <dbReference type="NCBI Taxonomy" id="578462"/>
    <lineage>
        <taxon>Eukaryota</taxon>
        <taxon>Fungi</taxon>
        <taxon>Fungi incertae sedis</taxon>
        <taxon>Blastocladiomycota</taxon>
        <taxon>Blastocladiomycetes</taxon>
        <taxon>Blastocladiales</taxon>
        <taxon>Blastocladiaceae</taxon>
        <taxon>Allomyces</taxon>
    </lineage>
</organism>
<feature type="region of interest" description="Disordered" evidence="7">
    <location>
        <begin position="1"/>
        <end position="81"/>
    </location>
</feature>
<dbReference type="InterPro" id="IPR038900">
    <property type="entry name" value="TMC"/>
</dbReference>
<dbReference type="InterPro" id="IPR012496">
    <property type="entry name" value="TMC_dom"/>
</dbReference>
<feature type="region of interest" description="Disordered" evidence="7">
    <location>
        <begin position="558"/>
        <end position="602"/>
    </location>
</feature>
<dbReference type="AlphaFoldDB" id="A0A0L0T213"/>
<feature type="compositionally biased region" description="Low complexity" evidence="7">
    <location>
        <begin position="305"/>
        <end position="331"/>
    </location>
</feature>
<name>A0A0L0T213_ALLM3</name>
<dbReference type="GO" id="GO:0005886">
    <property type="term" value="C:plasma membrane"/>
    <property type="evidence" value="ECO:0007669"/>
    <property type="project" value="InterPro"/>
</dbReference>
<dbReference type="STRING" id="578462.A0A0L0T213"/>
<dbReference type="VEuPathDB" id="FungiDB:AMAG_13407"/>
<feature type="compositionally biased region" description="Pro residues" evidence="7">
    <location>
        <begin position="20"/>
        <end position="32"/>
    </location>
</feature>
<dbReference type="GO" id="GO:0008381">
    <property type="term" value="F:mechanosensitive monoatomic ion channel activity"/>
    <property type="evidence" value="ECO:0007669"/>
    <property type="project" value="TreeGrafter"/>
</dbReference>
<dbReference type="eggNOG" id="ENOG502QPM8">
    <property type="taxonomic scope" value="Eukaryota"/>
</dbReference>
<dbReference type="PANTHER" id="PTHR23302:SF24">
    <property type="entry name" value="TMC DOMAIN-CONTAINING PROTEIN"/>
    <property type="match status" value="1"/>
</dbReference>
<evidence type="ECO:0000313" key="10">
    <source>
        <dbReference type="EMBL" id="KNE68767.1"/>
    </source>
</evidence>
<keyword evidence="6" id="KW-0175">Coiled coil</keyword>
<feature type="transmembrane region" description="Helical" evidence="8">
    <location>
        <begin position="1083"/>
        <end position="1109"/>
    </location>
</feature>
<feature type="region of interest" description="Disordered" evidence="7">
    <location>
        <begin position="147"/>
        <end position="428"/>
    </location>
</feature>
<feature type="transmembrane region" description="Helical" evidence="8">
    <location>
        <begin position="948"/>
        <end position="969"/>
    </location>
</feature>
<dbReference type="Proteomes" id="UP000054350">
    <property type="component" value="Unassembled WGS sequence"/>
</dbReference>
<feature type="compositionally biased region" description="Polar residues" evidence="7">
    <location>
        <begin position="559"/>
        <end position="575"/>
    </location>
</feature>
<evidence type="ECO:0000256" key="8">
    <source>
        <dbReference type="SAM" id="Phobius"/>
    </source>
</evidence>
<feature type="transmembrane region" description="Helical" evidence="8">
    <location>
        <begin position="1153"/>
        <end position="1178"/>
    </location>
</feature>
<keyword evidence="3 8" id="KW-0812">Transmembrane</keyword>
<protein>
    <recommendedName>
        <fullName evidence="9">TMC domain-containing protein</fullName>
    </recommendedName>
</protein>
<feature type="transmembrane region" description="Helical" evidence="8">
    <location>
        <begin position="669"/>
        <end position="692"/>
    </location>
</feature>
<keyword evidence="11" id="KW-1185">Reference proteome</keyword>
<evidence type="ECO:0000313" key="11">
    <source>
        <dbReference type="Proteomes" id="UP000054350"/>
    </source>
</evidence>
<feature type="compositionally biased region" description="Low complexity" evidence="7">
    <location>
        <begin position="399"/>
        <end position="408"/>
    </location>
</feature>
<comment type="similarity">
    <text evidence="2">Belongs to the TMC family.</text>
</comment>
<evidence type="ECO:0000256" key="6">
    <source>
        <dbReference type="SAM" id="Coils"/>
    </source>
</evidence>
<feature type="transmembrane region" description="Helical" evidence="8">
    <location>
        <begin position="914"/>
        <end position="936"/>
    </location>
</feature>
<dbReference type="Pfam" id="PF07810">
    <property type="entry name" value="TMC"/>
    <property type="match status" value="1"/>
</dbReference>
<feature type="compositionally biased region" description="Acidic residues" evidence="7">
    <location>
        <begin position="198"/>
        <end position="216"/>
    </location>
</feature>
<feature type="compositionally biased region" description="Low complexity" evidence="7">
    <location>
        <begin position="485"/>
        <end position="498"/>
    </location>
</feature>
<sequence>MRPVSREPVSPVAPDARPASPTPAPADPPSPSNPKKSRSPRKNPQARSAARLAAQGSSGAFDPVGLSQSVSSLPDAGTAAPGALVEPASLMGRPFATAPPKDLKMAIQSIQSVKSNSFRSIQRDASPIPVTLSSADSSANNTLSAIASRSSLPGITSLGSMPGITTLDDDGQSQVVYREGAAGMEAQDEEVGQKEKEEGEEEYSSEYDESEQSDGTDGERGNGHETPLKVYQFTVLPGQPAPMTWAKDEHDAAAMGSQPNISLLDSDQDLPASSSGKMSEGGHAQLKGKSMGKFKSRDLVIKTVPTKSPESTSDSSTSQPTPQAQPQTPTSGKVEPAKRARLVSSRKPVRPQPAPAPTNPAASSGALPSPSTPSTAVAPSPAGNLSAGAQVPALSTNPGSATTGSASGTAGGGLNRSRAASNRADANGQVTKLISAYNIKFRDEGDSPSASRIRSSSFTYTKGNSTNAGAGAGAVTGTAMAAPGAAAAPGASGTIGSTKRGNTMPIKGSTLRNAAGLRGEGFETAPLRDDDDHDHANKSNSIKSRFDKYGSYKSLRSLRASQNNLRRPTSLNQLRQSKEDKVGEDGSDPENQDGPAKAVKRKKRRLKIENTLRTMNSFALFKHECGRLLGSWRRRYESGIIRIWAGSLKFIEGRFGTGIASYFLLSRSILAINIILATVWISTVLVVGFLGLADPFADLRGNVSTTTTMSAGIWNQMGGWTTLTSFFAGSGMWSLTPLFYSSYRPVMLQGYRMDLAYVFAILTTVILSFIVIIRRIRSEYVRKSGFSTGIGVDDVYPFAAVVFASWNHAVENEDIRQNQVFAVATALRTLLTSAELAAQKANITRKQRALIYLRRAVANIVSLSLLSTAGLVIFDSVRMCSSTTNTFLFNIMDVFSGNVTHPDHCPTESTATPFAPYLVSVFNAILPTAFASLAAFEQYSDPLTESRFTLARSYLIKIASIYLMLFSMGDSLLSENHDLYSCWEHTVAQRFLNLQWVDVVLSSISTFCSAFITKRIWGTFEFDMPSNILELVYRQAIIWIGSVYAPIISLQAIFTTTVMFYVKKWTIIMFADPPRRIYNSYAQVIWFLMFMLLTLLLMAVPILFAVTYITPSKYCGPYRVFPGYTLTFNAREGAYTVIPKAIESMTDIAGKSVLNLIGSIVVIGPLLAFLALCIYGLMAVSKKRNSRLNELEKEVKEEREDKKALIRYYGVQM</sequence>
<evidence type="ECO:0000259" key="9">
    <source>
        <dbReference type="Pfam" id="PF07810"/>
    </source>
</evidence>
<feature type="compositionally biased region" description="Low complexity" evidence="7">
    <location>
        <begin position="359"/>
        <end position="383"/>
    </location>
</feature>
<feature type="domain" description="TMC" evidence="9">
    <location>
        <begin position="982"/>
        <end position="1079"/>
    </location>
</feature>
<dbReference type="EMBL" id="GG745358">
    <property type="protein sequence ID" value="KNE68767.1"/>
    <property type="molecule type" value="Genomic_DNA"/>
</dbReference>